<feature type="binding site" evidence="7">
    <location>
        <position position="89"/>
    </location>
    <ligand>
        <name>S-adenosyl-L-methionine</name>
        <dbReference type="ChEBI" id="CHEBI:59789"/>
    </ligand>
</feature>
<dbReference type="InterPro" id="IPR007213">
    <property type="entry name" value="Ppm1/Ppm2/Tcmp"/>
</dbReference>
<keyword evidence="5 6" id="KW-0949">S-adenosyl-L-methionine</keyword>
<sequence length="418" mass="45789">MRAVSSAAYSSDTSVQGTNDDAQVSKMSCAKAGYFKDDFIHFFVKKSSRRSPLINRGYYSRHAALRHLLLDFLKRSYERGIQCQVLCLGAGFDTTWFQLHQDSPHLLPTRYLEVDFKEVTQRKVTIISGQDSLKDRIKQHVSSASTSASVPGKPACVGTNSVQPSDLVPPAPFTAASVRQQSGGEVAAVSIIPDGVEAAAVEYLSGAAPILAVKDAGEVEAGVKLDVQGGTLISSCYSILPVDLKDLTALEAATQRAGLDPDLPTYILSECVLVYMEPSDSAAVIKWLAGHFKTAALVVYEQIKPDDAFGQQMCSNLESRGCPLRGIISTPTLEAHCQRMRIGGWSDAKSHDMDTIYKLYLDPVDRARMERLEIFDEFEEWHMIQEHYSITIGMNNDNAKECTSNSETGSFMTGFGFT</sequence>
<comment type="caution">
    <text evidence="8">The sequence shown here is derived from an EMBL/GenBank/DDBJ whole genome shotgun (WGS) entry which is preliminary data.</text>
</comment>
<feature type="binding site" evidence="7">
    <location>
        <position position="270"/>
    </location>
    <ligand>
        <name>S-adenosyl-L-methionine</name>
        <dbReference type="ChEBI" id="CHEBI:59789"/>
    </ligand>
</feature>
<evidence type="ECO:0000256" key="7">
    <source>
        <dbReference type="PIRSR" id="PIRSR016305-1"/>
    </source>
</evidence>
<dbReference type="GO" id="GO:0016020">
    <property type="term" value="C:membrane"/>
    <property type="evidence" value="ECO:0007669"/>
    <property type="project" value="UniProtKB-SubCell"/>
</dbReference>
<evidence type="ECO:0000256" key="1">
    <source>
        <dbReference type="ARBA" id="ARBA00000724"/>
    </source>
</evidence>
<gene>
    <name evidence="8" type="ORF">CEUSTIGMA_g6744.t1</name>
</gene>
<dbReference type="Proteomes" id="UP000232323">
    <property type="component" value="Unassembled WGS sequence"/>
</dbReference>
<evidence type="ECO:0000256" key="3">
    <source>
        <dbReference type="ARBA" id="ARBA00022603"/>
    </source>
</evidence>
<dbReference type="AlphaFoldDB" id="A0A250X8A0"/>
<evidence type="ECO:0000256" key="5">
    <source>
        <dbReference type="ARBA" id="ARBA00022691"/>
    </source>
</evidence>
<dbReference type="GO" id="GO:0032259">
    <property type="term" value="P:methylation"/>
    <property type="evidence" value="ECO:0007669"/>
    <property type="project" value="UniProtKB-KW"/>
</dbReference>
<evidence type="ECO:0000256" key="2">
    <source>
        <dbReference type="ARBA" id="ARBA00010703"/>
    </source>
</evidence>
<protein>
    <recommendedName>
        <fullName evidence="6">Leucine carboxyl methyltransferase 1 homolog</fullName>
        <ecNumber evidence="6">2.1.1.233</ecNumber>
    </recommendedName>
</protein>
<feature type="binding site" evidence="7">
    <location>
        <begin position="243"/>
        <end position="244"/>
    </location>
    <ligand>
        <name>S-adenosyl-L-methionine</name>
        <dbReference type="ChEBI" id="CHEBI:59789"/>
    </ligand>
</feature>
<dbReference type="GO" id="GO:0018423">
    <property type="term" value="F:protein C-terminal leucine carboxyl O-methyltransferase activity"/>
    <property type="evidence" value="ECO:0007669"/>
    <property type="project" value="UniProtKB-EC"/>
</dbReference>
<dbReference type="InterPro" id="IPR029063">
    <property type="entry name" value="SAM-dependent_MTases_sf"/>
</dbReference>
<dbReference type="Gene3D" id="3.40.50.150">
    <property type="entry name" value="Vaccinia Virus protein VP39"/>
    <property type="match status" value="1"/>
</dbReference>
<keyword evidence="3 6" id="KW-0489">Methyltransferase</keyword>
<feature type="binding site" evidence="7">
    <location>
        <position position="61"/>
    </location>
    <ligand>
        <name>S-adenosyl-L-methionine</name>
        <dbReference type="ChEBI" id="CHEBI:59789"/>
    </ligand>
</feature>
<dbReference type="InterPro" id="IPR016651">
    <property type="entry name" value="LCMT1"/>
</dbReference>
<proteinExistence type="inferred from homology"/>
<dbReference type="PANTHER" id="PTHR13600:SF21">
    <property type="entry name" value="LEUCINE CARBOXYL METHYLTRANSFERASE 1"/>
    <property type="match status" value="1"/>
</dbReference>
<comment type="similarity">
    <text evidence="2 6">Belongs to the methyltransferase superfamily. LCMT family.</text>
</comment>
<keyword evidence="9" id="KW-1185">Reference proteome</keyword>
<dbReference type="PIRSF" id="PIRSF016305">
    <property type="entry name" value="LCM_mtfrase"/>
    <property type="match status" value="1"/>
</dbReference>
<evidence type="ECO:0000256" key="4">
    <source>
        <dbReference type="ARBA" id="ARBA00022679"/>
    </source>
</evidence>
<keyword evidence="4 6" id="KW-0808">Transferase</keyword>
<comment type="subcellular location">
    <subcellularLocation>
        <location evidence="6">Cytoplasm</location>
    </subcellularLocation>
    <subcellularLocation>
        <location evidence="6">Membrane</location>
        <topology evidence="6">Peripheral membrane protein</topology>
    </subcellularLocation>
</comment>
<comment type="function">
    <text evidence="6">Involved in brassinosteroid (BR) signaling.</text>
</comment>
<dbReference type="PANTHER" id="PTHR13600">
    <property type="entry name" value="LEUCINE CARBOXYL METHYLTRANSFERASE"/>
    <property type="match status" value="1"/>
</dbReference>
<dbReference type="GO" id="GO:0005737">
    <property type="term" value="C:cytoplasm"/>
    <property type="evidence" value="ECO:0007669"/>
    <property type="project" value="UniProtKB-SubCell"/>
</dbReference>
<keyword evidence="6" id="KW-0963">Cytoplasm</keyword>
<reference evidence="8 9" key="1">
    <citation type="submission" date="2017-08" db="EMBL/GenBank/DDBJ databases">
        <title>Acidophilic green algal genome provides insights into adaptation to an acidic environment.</title>
        <authorList>
            <person name="Hirooka S."/>
            <person name="Hirose Y."/>
            <person name="Kanesaki Y."/>
            <person name="Higuchi S."/>
            <person name="Fujiwara T."/>
            <person name="Onuma R."/>
            <person name="Era A."/>
            <person name="Ohbayashi R."/>
            <person name="Uzuka A."/>
            <person name="Nozaki H."/>
            <person name="Yoshikawa H."/>
            <person name="Miyagishima S.Y."/>
        </authorList>
    </citation>
    <scope>NUCLEOTIDE SEQUENCE [LARGE SCALE GENOMIC DNA]</scope>
    <source>
        <strain evidence="8 9">NIES-2499</strain>
    </source>
</reference>
<accession>A0A250X8A0</accession>
<dbReference type="OrthoDB" id="203237at2759"/>
<dbReference type="EC" id="2.1.1.233" evidence="6"/>
<name>A0A250X8A0_9CHLO</name>
<evidence type="ECO:0000313" key="9">
    <source>
        <dbReference type="Proteomes" id="UP000232323"/>
    </source>
</evidence>
<evidence type="ECO:0000256" key="6">
    <source>
        <dbReference type="PIRNR" id="PIRNR016305"/>
    </source>
</evidence>
<keyword evidence="6" id="KW-0472">Membrane</keyword>
<dbReference type="EMBL" id="BEGY01000041">
    <property type="protein sequence ID" value="GAX79303.1"/>
    <property type="molecule type" value="Genomic_DNA"/>
</dbReference>
<dbReference type="SUPFAM" id="SSF53335">
    <property type="entry name" value="S-adenosyl-L-methionine-dependent methyltransferases"/>
    <property type="match status" value="2"/>
</dbReference>
<evidence type="ECO:0000313" key="8">
    <source>
        <dbReference type="EMBL" id="GAX79303.1"/>
    </source>
</evidence>
<dbReference type="STRING" id="1157962.A0A250X8A0"/>
<comment type="catalytic activity">
    <reaction evidence="1 6">
        <text>[phosphatase 2A protein]-C-terminal L-leucine + S-adenosyl-L-methionine = [phosphatase 2A protein]-C-terminal L-leucine methyl ester + S-adenosyl-L-homocysteine</text>
        <dbReference type="Rhea" id="RHEA:48544"/>
        <dbReference type="Rhea" id="RHEA-COMP:12134"/>
        <dbReference type="Rhea" id="RHEA-COMP:12135"/>
        <dbReference type="ChEBI" id="CHEBI:57856"/>
        <dbReference type="ChEBI" id="CHEBI:59789"/>
        <dbReference type="ChEBI" id="CHEBI:90516"/>
        <dbReference type="ChEBI" id="CHEBI:90517"/>
        <dbReference type="EC" id="2.1.1.233"/>
    </reaction>
</comment>
<dbReference type="Pfam" id="PF04072">
    <property type="entry name" value="LCM"/>
    <property type="match status" value="2"/>
</dbReference>
<organism evidence="8 9">
    <name type="scientific">Chlamydomonas eustigma</name>
    <dbReference type="NCBI Taxonomy" id="1157962"/>
    <lineage>
        <taxon>Eukaryota</taxon>
        <taxon>Viridiplantae</taxon>
        <taxon>Chlorophyta</taxon>
        <taxon>core chlorophytes</taxon>
        <taxon>Chlorophyceae</taxon>
        <taxon>CS clade</taxon>
        <taxon>Chlamydomonadales</taxon>
        <taxon>Chlamydomonadaceae</taxon>
        <taxon>Chlamydomonas</taxon>
    </lineage>
</organism>